<reference evidence="15 16" key="1">
    <citation type="journal article" date="2018" name="J. Microbiol.">
        <title>Bacillus spongiae sp. nov., isolated from sponge of Jeju Island.</title>
        <authorList>
            <person name="Lee G.E."/>
            <person name="Im W.T."/>
            <person name="Park J.S."/>
        </authorList>
    </citation>
    <scope>NUCLEOTIDE SEQUENCE [LARGE SCALE GENOMIC DNA]</scope>
    <source>
        <strain evidence="15 16">135PIL107-10</strain>
    </source>
</reference>
<dbReference type="PROSITE" id="PS50198">
    <property type="entry name" value="PPIC_PPIASE_2"/>
    <property type="match status" value="1"/>
</dbReference>
<keyword evidence="7 11" id="KW-0472">Membrane</keyword>
<dbReference type="EC" id="5.2.1.8" evidence="11"/>
<comment type="similarity">
    <text evidence="3 11">Belongs to the PrsA family.</text>
</comment>
<dbReference type="InterPro" id="IPR000297">
    <property type="entry name" value="PPIase_PpiC"/>
</dbReference>
<evidence type="ECO:0000256" key="12">
    <source>
        <dbReference type="SAM" id="MobiDB-lite"/>
    </source>
</evidence>
<feature type="region of interest" description="Disordered" evidence="12">
    <location>
        <begin position="287"/>
        <end position="309"/>
    </location>
</feature>
<comment type="subcellular location">
    <subcellularLocation>
        <location evidence="2 11">Cell membrane</location>
        <topology evidence="2 11">Lipid-anchor</topology>
    </subcellularLocation>
</comment>
<keyword evidence="5 11" id="KW-0732">Signal</keyword>
<dbReference type="InterPro" id="IPR046357">
    <property type="entry name" value="PPIase_dom_sf"/>
</dbReference>
<dbReference type="RefSeq" id="WP_336585877.1">
    <property type="nucleotide sequence ID" value="NZ_JBBAXC010000003.1"/>
</dbReference>
<evidence type="ECO:0000256" key="7">
    <source>
        <dbReference type="ARBA" id="ARBA00023136"/>
    </source>
</evidence>
<evidence type="ECO:0000259" key="14">
    <source>
        <dbReference type="PROSITE" id="PS50198"/>
    </source>
</evidence>
<gene>
    <name evidence="11" type="primary">prsA</name>
    <name evidence="15" type="ORF">WAK64_05170</name>
</gene>
<comment type="catalytic activity">
    <reaction evidence="1 11">
        <text>[protein]-peptidylproline (omega=180) = [protein]-peptidylproline (omega=0)</text>
        <dbReference type="Rhea" id="RHEA:16237"/>
        <dbReference type="Rhea" id="RHEA-COMP:10747"/>
        <dbReference type="Rhea" id="RHEA-COMP:10748"/>
        <dbReference type="ChEBI" id="CHEBI:83833"/>
        <dbReference type="ChEBI" id="CHEBI:83834"/>
        <dbReference type="EC" id="5.2.1.8"/>
    </reaction>
</comment>
<feature type="signal peptide" evidence="13">
    <location>
        <begin position="1"/>
        <end position="21"/>
    </location>
</feature>
<dbReference type="PROSITE" id="PS01096">
    <property type="entry name" value="PPIC_PPIASE_1"/>
    <property type="match status" value="1"/>
</dbReference>
<keyword evidence="4 11" id="KW-1003">Cell membrane</keyword>
<evidence type="ECO:0000256" key="6">
    <source>
        <dbReference type="ARBA" id="ARBA00023110"/>
    </source>
</evidence>
<comment type="function">
    <text evidence="11">Plays a major role in protein secretion by helping the post-translocational extracellular folding of several secreted proteins.</text>
</comment>
<evidence type="ECO:0000256" key="9">
    <source>
        <dbReference type="ARBA" id="ARBA00023235"/>
    </source>
</evidence>
<dbReference type="EMBL" id="JBBAXC010000003">
    <property type="protein sequence ID" value="MEI5906444.1"/>
    <property type="molecule type" value="Genomic_DNA"/>
</dbReference>
<dbReference type="Gene3D" id="3.10.50.40">
    <property type="match status" value="1"/>
</dbReference>
<keyword evidence="10 11" id="KW-0449">Lipoprotein</keyword>
<dbReference type="Proteomes" id="UP001312865">
    <property type="component" value="Unassembled WGS sequence"/>
</dbReference>
<keyword evidence="16" id="KW-1185">Reference proteome</keyword>
<dbReference type="InterPro" id="IPR027304">
    <property type="entry name" value="Trigger_fact/SurA_dom_sf"/>
</dbReference>
<keyword evidence="6 11" id="KW-0697">Rotamase</keyword>
<keyword evidence="9 11" id="KW-0413">Isomerase</keyword>
<dbReference type="SUPFAM" id="SSF109998">
    <property type="entry name" value="Triger factor/SurA peptide-binding domain-like"/>
    <property type="match status" value="1"/>
</dbReference>
<dbReference type="GO" id="GO:0003755">
    <property type="term" value="F:peptidyl-prolyl cis-trans isomerase activity"/>
    <property type="evidence" value="ECO:0007669"/>
    <property type="project" value="UniProtKB-EC"/>
</dbReference>
<evidence type="ECO:0000256" key="11">
    <source>
        <dbReference type="HAMAP-Rule" id="MF_01145"/>
    </source>
</evidence>
<dbReference type="HAMAP" id="MF_01145">
    <property type="entry name" value="Foldase_PrsA"/>
    <property type="match status" value="1"/>
</dbReference>
<name>A0ABU8HAV4_9BACI</name>
<evidence type="ECO:0000256" key="4">
    <source>
        <dbReference type="ARBA" id="ARBA00022475"/>
    </source>
</evidence>
<dbReference type="SUPFAM" id="SSF54534">
    <property type="entry name" value="FKBP-like"/>
    <property type="match status" value="1"/>
</dbReference>
<evidence type="ECO:0000256" key="10">
    <source>
        <dbReference type="ARBA" id="ARBA00023288"/>
    </source>
</evidence>
<keyword evidence="8 11" id="KW-0564">Palmitate</keyword>
<feature type="domain" description="PpiC" evidence="14">
    <location>
        <begin position="140"/>
        <end position="233"/>
    </location>
</feature>
<evidence type="ECO:0000313" key="15">
    <source>
        <dbReference type="EMBL" id="MEI5906444.1"/>
    </source>
</evidence>
<evidence type="ECO:0000256" key="3">
    <source>
        <dbReference type="ARBA" id="ARBA00006071"/>
    </source>
</evidence>
<dbReference type="PANTHER" id="PTHR47245:SF1">
    <property type="entry name" value="FOLDASE PROTEIN PRSA"/>
    <property type="match status" value="1"/>
</dbReference>
<evidence type="ECO:0000256" key="5">
    <source>
        <dbReference type="ARBA" id="ARBA00022729"/>
    </source>
</evidence>
<dbReference type="InterPro" id="IPR050245">
    <property type="entry name" value="PrsA_foldase"/>
</dbReference>
<dbReference type="PROSITE" id="PS51257">
    <property type="entry name" value="PROKAR_LIPOPROTEIN"/>
    <property type="match status" value="1"/>
</dbReference>
<feature type="compositionally biased region" description="Acidic residues" evidence="12">
    <location>
        <begin position="294"/>
        <end position="303"/>
    </location>
</feature>
<organism evidence="15 16">
    <name type="scientific">Bacillus spongiae</name>
    <dbReference type="NCBI Taxonomy" id="2683610"/>
    <lineage>
        <taxon>Bacteria</taxon>
        <taxon>Bacillati</taxon>
        <taxon>Bacillota</taxon>
        <taxon>Bacilli</taxon>
        <taxon>Bacillales</taxon>
        <taxon>Bacillaceae</taxon>
        <taxon>Bacillus</taxon>
    </lineage>
</organism>
<evidence type="ECO:0000313" key="16">
    <source>
        <dbReference type="Proteomes" id="UP001312865"/>
    </source>
</evidence>
<comment type="caution">
    <text evidence="15">The sequence shown here is derived from an EMBL/GenBank/DDBJ whole genome shotgun (WGS) entry which is preliminary data.</text>
</comment>
<evidence type="ECO:0000256" key="8">
    <source>
        <dbReference type="ARBA" id="ARBA00023139"/>
    </source>
</evidence>
<feature type="chain" id="PRO_5045176780" description="Foldase protein PrsA" evidence="13">
    <location>
        <begin position="22"/>
        <end position="309"/>
    </location>
</feature>
<evidence type="ECO:0000256" key="2">
    <source>
        <dbReference type="ARBA" id="ARBA00004193"/>
    </source>
</evidence>
<dbReference type="PANTHER" id="PTHR47245">
    <property type="entry name" value="PEPTIDYLPROLYL ISOMERASE"/>
    <property type="match status" value="1"/>
</dbReference>
<proteinExistence type="inferred from homology"/>
<evidence type="ECO:0000256" key="13">
    <source>
        <dbReference type="SAM" id="SignalP"/>
    </source>
</evidence>
<protein>
    <recommendedName>
        <fullName evidence="11">Foldase protein PrsA</fullName>
        <ecNumber evidence="11">5.2.1.8</ecNumber>
    </recommendedName>
</protein>
<accession>A0ABU8HAV4</accession>
<dbReference type="Pfam" id="PF00639">
    <property type="entry name" value="Rotamase"/>
    <property type="match status" value="1"/>
</dbReference>
<evidence type="ECO:0000256" key="1">
    <source>
        <dbReference type="ARBA" id="ARBA00000971"/>
    </source>
</evidence>
<dbReference type="InterPro" id="IPR023059">
    <property type="entry name" value="Foldase_PrsA"/>
</dbReference>
<sequence>MKKWILSVSLAAGVLALSACNDGTSNVVVKSKAGEITQEELYDALKTKFNPQVQSALEELVLTQVLSDKYEVTDKEIDAKLEEAKEQLGEGQYEVFLGQYNLTEESFREYLKLQLLQEKAATSDIEVKDEDLTAFYEDWKPETEIRHILVEDLEKAEEIKKQLDEGKDFAALATENSTDTGSAQQGGSLGWVDYQGRQGFVPEFTAALDELEVGKISEPVQSQFGYHIIEITDMKEKKSFEDMKEEIKAEYMKTQLTPETIQAAMKKELEAADFDIKDKDLKDAFSAILTEPEPAAENEDATEDEHKEE</sequence>
<dbReference type="InterPro" id="IPR023058">
    <property type="entry name" value="PPIase_PpiC_CS"/>
</dbReference>